<dbReference type="PANTHER" id="PTHR11405:SF53">
    <property type="entry name" value="CARBAMOYL-PHOSPHATE SYNTHASE [AMMONIA], MITOCHONDRIAL"/>
    <property type="match status" value="1"/>
</dbReference>
<dbReference type="EC" id="6.3.4.16" evidence="4"/>
<proteinExistence type="predicted"/>
<dbReference type="SUPFAM" id="SSF56059">
    <property type="entry name" value="Glutathione synthetase ATP-binding domain-like"/>
    <property type="match status" value="1"/>
</dbReference>
<dbReference type="GO" id="GO:0005737">
    <property type="term" value="C:cytoplasm"/>
    <property type="evidence" value="ECO:0007669"/>
    <property type="project" value="TreeGrafter"/>
</dbReference>
<name>X1DXT4_9ZZZZ</name>
<keyword evidence="3" id="KW-0067">ATP-binding</keyword>
<dbReference type="AlphaFoldDB" id="X1DXT4"/>
<dbReference type="PROSITE" id="PS00866">
    <property type="entry name" value="CPSASE_1"/>
    <property type="match status" value="1"/>
</dbReference>
<dbReference type="Gene3D" id="3.30.470.20">
    <property type="entry name" value="ATP-grasp fold, B domain"/>
    <property type="match status" value="1"/>
</dbReference>
<evidence type="ECO:0000259" key="6">
    <source>
        <dbReference type="PROSITE" id="PS00866"/>
    </source>
</evidence>
<evidence type="ECO:0000256" key="1">
    <source>
        <dbReference type="ARBA" id="ARBA00022598"/>
    </source>
</evidence>
<dbReference type="Pfam" id="PF02786">
    <property type="entry name" value="CPSase_L_D2"/>
    <property type="match status" value="1"/>
</dbReference>
<keyword evidence="2" id="KW-0547">Nucleotide-binding</keyword>
<reference evidence="7" key="1">
    <citation type="journal article" date="2014" name="Front. Microbiol.">
        <title>High frequency of phylogenetically diverse reductive dehalogenase-homologous genes in deep subseafloor sedimentary metagenomes.</title>
        <authorList>
            <person name="Kawai M."/>
            <person name="Futagami T."/>
            <person name="Toyoda A."/>
            <person name="Takaki Y."/>
            <person name="Nishi S."/>
            <person name="Hori S."/>
            <person name="Arai W."/>
            <person name="Tsubouchi T."/>
            <person name="Morono Y."/>
            <person name="Uchiyama I."/>
            <person name="Ito T."/>
            <person name="Fujiyama A."/>
            <person name="Inagaki F."/>
            <person name="Takami H."/>
        </authorList>
    </citation>
    <scope>NUCLEOTIDE SEQUENCE</scope>
    <source>
        <strain evidence="7">Expedition CK06-06</strain>
    </source>
</reference>
<dbReference type="EMBL" id="BART01034982">
    <property type="protein sequence ID" value="GAH09744.1"/>
    <property type="molecule type" value="Genomic_DNA"/>
</dbReference>
<dbReference type="Gene3D" id="3.30.1490.20">
    <property type="entry name" value="ATP-grasp fold, A domain"/>
    <property type="match status" value="1"/>
</dbReference>
<dbReference type="InterPro" id="IPR005479">
    <property type="entry name" value="CPAse_ATP-bd"/>
</dbReference>
<organism evidence="7">
    <name type="scientific">marine sediment metagenome</name>
    <dbReference type="NCBI Taxonomy" id="412755"/>
    <lineage>
        <taxon>unclassified sequences</taxon>
        <taxon>metagenomes</taxon>
        <taxon>ecological metagenomes</taxon>
    </lineage>
</organism>
<evidence type="ECO:0000256" key="3">
    <source>
        <dbReference type="ARBA" id="ARBA00022840"/>
    </source>
</evidence>
<evidence type="ECO:0000313" key="7">
    <source>
        <dbReference type="EMBL" id="GAH09744.1"/>
    </source>
</evidence>
<dbReference type="GO" id="GO:0004087">
    <property type="term" value="F:carbamoyl-phosphate synthase (ammonia) activity"/>
    <property type="evidence" value="ECO:0007669"/>
    <property type="project" value="UniProtKB-EC"/>
</dbReference>
<dbReference type="InterPro" id="IPR013815">
    <property type="entry name" value="ATP_grasp_subdomain_1"/>
</dbReference>
<dbReference type="GO" id="GO:0006541">
    <property type="term" value="P:glutamine metabolic process"/>
    <property type="evidence" value="ECO:0007669"/>
    <property type="project" value="TreeGrafter"/>
</dbReference>
<evidence type="ECO:0000256" key="4">
    <source>
        <dbReference type="ARBA" id="ARBA00044063"/>
    </source>
</evidence>
<dbReference type="GO" id="GO:0005524">
    <property type="term" value="F:ATP binding"/>
    <property type="evidence" value="ECO:0007669"/>
    <property type="project" value="UniProtKB-KW"/>
</dbReference>
<dbReference type="FunFam" id="3.30.1490.20:FF:000001">
    <property type="entry name" value="Carbamoyl-phosphate synthase large chain"/>
    <property type="match status" value="1"/>
</dbReference>
<evidence type="ECO:0000256" key="5">
    <source>
        <dbReference type="ARBA" id="ARBA00047359"/>
    </source>
</evidence>
<dbReference type="PANTHER" id="PTHR11405">
    <property type="entry name" value="CARBAMOYLTRANSFERASE FAMILY MEMBER"/>
    <property type="match status" value="1"/>
</dbReference>
<feature type="domain" description="Carbamoyl phosphate synthase ATP-binding" evidence="6">
    <location>
        <begin position="24"/>
        <end position="38"/>
    </location>
</feature>
<accession>X1DXT4</accession>
<gene>
    <name evidence="7" type="ORF">S01H4_59604</name>
</gene>
<feature type="non-terminal residue" evidence="7">
    <location>
        <position position="1"/>
    </location>
</feature>
<dbReference type="GO" id="GO:0004088">
    <property type="term" value="F:carbamoyl-phosphate synthase (glutamine-hydrolyzing) activity"/>
    <property type="evidence" value="ECO:0007669"/>
    <property type="project" value="TreeGrafter"/>
</dbReference>
<keyword evidence="1" id="KW-0436">Ligase</keyword>
<protein>
    <recommendedName>
        <fullName evidence="4">carbamoyl-phosphate synthase (ammonia)</fullName>
        <ecNumber evidence="4">6.3.4.16</ecNumber>
    </recommendedName>
</protein>
<comment type="caution">
    <text evidence="7">The sequence shown here is derived from an EMBL/GenBank/DDBJ whole genome shotgun (WGS) entry which is preliminary data.</text>
</comment>
<sequence>IDQPEWKELTTTAEAEAFASRVEYPVLVRPSYVLSGAAMSIALSKGELKDYLKIASKVNEEHPVVISKFITGAKEIEIDAVALCLKA</sequence>
<evidence type="ECO:0000256" key="2">
    <source>
        <dbReference type="ARBA" id="ARBA00022741"/>
    </source>
</evidence>
<comment type="catalytic activity">
    <reaction evidence="5">
        <text>hydrogencarbonate + NH4(+) + 2 ATP = carbamoyl phosphate + 2 ADP + phosphate + 2 H(+)</text>
        <dbReference type="Rhea" id="RHEA:18029"/>
        <dbReference type="ChEBI" id="CHEBI:15378"/>
        <dbReference type="ChEBI" id="CHEBI:17544"/>
        <dbReference type="ChEBI" id="CHEBI:28938"/>
        <dbReference type="ChEBI" id="CHEBI:30616"/>
        <dbReference type="ChEBI" id="CHEBI:43474"/>
        <dbReference type="ChEBI" id="CHEBI:58228"/>
        <dbReference type="ChEBI" id="CHEBI:456216"/>
        <dbReference type="EC" id="6.3.4.16"/>
    </reaction>
</comment>